<evidence type="ECO:0000313" key="9">
    <source>
        <dbReference type="EMBL" id="GGD49246.1"/>
    </source>
</evidence>
<reference evidence="9" key="1">
    <citation type="journal article" date="2014" name="Int. J. Syst. Evol. Microbiol.">
        <title>Complete genome sequence of Corynebacterium casei LMG S-19264T (=DSM 44701T), isolated from a smear-ripened cheese.</title>
        <authorList>
            <consortium name="US DOE Joint Genome Institute (JGI-PGF)"/>
            <person name="Walter F."/>
            <person name="Albersmeier A."/>
            <person name="Kalinowski J."/>
            <person name="Ruckert C."/>
        </authorList>
    </citation>
    <scope>NUCLEOTIDE SEQUENCE</scope>
    <source>
        <strain evidence="9">CGMCC 1.15958</strain>
    </source>
</reference>
<evidence type="ECO:0000313" key="10">
    <source>
        <dbReference type="Proteomes" id="UP000609064"/>
    </source>
</evidence>
<keyword evidence="2 6" id="KW-0479">Metal-binding</keyword>
<comment type="cofactor">
    <cofactor evidence="6">
        <name>thiamine diphosphate</name>
        <dbReference type="ChEBI" id="CHEBI:58937"/>
    </cofactor>
    <text evidence="6">Binds 1 thiamine pyrophosphate per subunit.</text>
</comment>
<dbReference type="PIRSF" id="PIRSF004983">
    <property type="entry name" value="MenD"/>
    <property type="match status" value="1"/>
</dbReference>
<comment type="pathway">
    <text evidence="6">Quinol/quinone metabolism; menaquinone biosynthesis.</text>
</comment>
<dbReference type="HAMAP" id="MF_01659">
    <property type="entry name" value="MenD"/>
    <property type="match status" value="1"/>
</dbReference>
<dbReference type="RefSeq" id="WP_188765109.1">
    <property type="nucleotide sequence ID" value="NZ_BMKK01000002.1"/>
</dbReference>
<dbReference type="EC" id="2.2.1.9" evidence="6"/>
<gene>
    <name evidence="6 9" type="primary">menD</name>
    <name evidence="9" type="ORF">GCM10011514_11790</name>
</gene>
<evidence type="ECO:0000256" key="5">
    <source>
        <dbReference type="ARBA" id="ARBA00023211"/>
    </source>
</evidence>
<sequence>MAILQPIHNIAEIFSRKNVKTAILCPGSRSAALTISMVRHPDIETLSISDERSAGFIGMGMAQATGETVALVCTSGTAAYNFAPAIAEAYFQEIPMIILTADRPAEWIHQYDGQTIFQREIYGKHVKKSFELPSDYSNPDAVWQIERVMNEAINLTQVHPKGPVHINVPIREPFYPTAEEVISFDRNVRIIQNAAIEKKLPNQFWIDFKEIWQNSENKLIVVGHRQSSELNKILEKFSEELCVPVVADIISNVNNIDPILADVFLSSKNESFKRKLKPDLLITCGKSVISKNLKIFIRNNRPTYHFHIQENPDLIDPFQTLTHKVEVSPEYFFGQLFEDLDFLNFREGDEEVDNEYFEFWNEVSKKAKQKLNSFLNNSDYCEFKVIRNVVDKLPENSIFHLANSMVVRYSNLIGLEKGKNIEVFANRGTSGIDGSMSSAVGSALKTDKIVTCLIGDMSFFYDRNAFWNTYLPDNLRVILINNHGGNIFRIIDGPSKQLEVGDYFETKQNSTAEYFCKENDVEYFKVNDEASLESALNLLHQKTNRPVVIEVEVDGSRNAEVFAEYKKLFTDFT</sequence>
<dbReference type="EMBL" id="BMKK01000002">
    <property type="protein sequence ID" value="GGD49246.1"/>
    <property type="molecule type" value="Genomic_DNA"/>
</dbReference>
<accession>A0A917DLP8</accession>
<dbReference type="Gene3D" id="3.40.50.970">
    <property type="match status" value="2"/>
</dbReference>
<comment type="catalytic activity">
    <reaction evidence="6">
        <text>isochorismate + 2-oxoglutarate + H(+) = 5-enolpyruvoyl-6-hydroxy-2-succinyl-cyclohex-3-ene-1-carboxylate + CO2</text>
        <dbReference type="Rhea" id="RHEA:25593"/>
        <dbReference type="ChEBI" id="CHEBI:15378"/>
        <dbReference type="ChEBI" id="CHEBI:16526"/>
        <dbReference type="ChEBI" id="CHEBI:16810"/>
        <dbReference type="ChEBI" id="CHEBI:29780"/>
        <dbReference type="ChEBI" id="CHEBI:58818"/>
        <dbReference type="EC" id="2.2.1.9"/>
    </reaction>
</comment>
<evidence type="ECO:0000256" key="4">
    <source>
        <dbReference type="ARBA" id="ARBA00023052"/>
    </source>
</evidence>
<comment type="function">
    <text evidence="6">Catalyzes the thiamine diphosphate-dependent decarboxylation of 2-oxoglutarate and the subsequent addition of the resulting succinic semialdehyde-thiamine pyrophosphate anion to isochorismate to yield 2-succinyl-5-enolpyruvyl-6-hydroxy-3-cyclohexene-1-carboxylate (SEPHCHC).</text>
</comment>
<evidence type="ECO:0000256" key="2">
    <source>
        <dbReference type="ARBA" id="ARBA00022723"/>
    </source>
</evidence>
<comment type="pathway">
    <text evidence="6">Quinol/quinone metabolism; 1,4-dihydroxy-2-naphthoate biosynthesis; 1,4-dihydroxy-2-naphthoate from chorismate: step 2/7.</text>
</comment>
<name>A0A917DLP8_9BACT</name>
<evidence type="ECO:0000256" key="3">
    <source>
        <dbReference type="ARBA" id="ARBA00022842"/>
    </source>
</evidence>
<dbReference type="InterPro" id="IPR012001">
    <property type="entry name" value="Thiamin_PyroP_enz_TPP-bd_dom"/>
</dbReference>
<organism evidence="9 10">
    <name type="scientific">Emticicia aquatilis</name>
    <dbReference type="NCBI Taxonomy" id="1537369"/>
    <lineage>
        <taxon>Bacteria</taxon>
        <taxon>Pseudomonadati</taxon>
        <taxon>Bacteroidota</taxon>
        <taxon>Cytophagia</taxon>
        <taxon>Cytophagales</taxon>
        <taxon>Leadbetterellaceae</taxon>
        <taxon>Emticicia</taxon>
    </lineage>
</organism>
<dbReference type="GO" id="GO:0070204">
    <property type="term" value="F:2-succinyl-5-enolpyruvyl-6-hydroxy-3-cyclohexene-1-carboxylic-acid synthase activity"/>
    <property type="evidence" value="ECO:0007669"/>
    <property type="project" value="UniProtKB-UniRule"/>
</dbReference>
<evidence type="ECO:0000259" key="8">
    <source>
        <dbReference type="Pfam" id="PF16582"/>
    </source>
</evidence>
<comment type="subunit">
    <text evidence="6">Homodimer.</text>
</comment>
<evidence type="ECO:0000256" key="1">
    <source>
        <dbReference type="ARBA" id="ARBA00022679"/>
    </source>
</evidence>
<dbReference type="CDD" id="cd07037">
    <property type="entry name" value="TPP_PYR_MenD"/>
    <property type="match status" value="1"/>
</dbReference>
<keyword evidence="10" id="KW-1185">Reference proteome</keyword>
<evidence type="ECO:0000259" key="7">
    <source>
        <dbReference type="Pfam" id="PF02776"/>
    </source>
</evidence>
<feature type="domain" description="Menaquinone biosynthesis protein MenD middle" evidence="8">
    <location>
        <begin position="219"/>
        <end position="397"/>
    </location>
</feature>
<evidence type="ECO:0000256" key="6">
    <source>
        <dbReference type="HAMAP-Rule" id="MF_01659"/>
    </source>
</evidence>
<proteinExistence type="inferred from homology"/>
<keyword evidence="5 6" id="KW-0464">Manganese</keyword>
<dbReference type="Gene3D" id="3.40.50.1220">
    <property type="entry name" value="TPP-binding domain"/>
    <property type="match status" value="1"/>
</dbReference>
<dbReference type="InterPro" id="IPR032264">
    <property type="entry name" value="MenD_middle"/>
</dbReference>
<feature type="domain" description="Thiamine pyrophosphate enzyme N-terminal TPP-binding" evidence="7">
    <location>
        <begin position="10"/>
        <end position="115"/>
    </location>
</feature>
<dbReference type="GO" id="GO:0030145">
    <property type="term" value="F:manganese ion binding"/>
    <property type="evidence" value="ECO:0007669"/>
    <property type="project" value="UniProtKB-UniRule"/>
</dbReference>
<dbReference type="Proteomes" id="UP000609064">
    <property type="component" value="Unassembled WGS sequence"/>
</dbReference>
<dbReference type="Pfam" id="PF02776">
    <property type="entry name" value="TPP_enzyme_N"/>
    <property type="match status" value="1"/>
</dbReference>
<comment type="cofactor">
    <cofactor evidence="6">
        <name>Mg(2+)</name>
        <dbReference type="ChEBI" id="CHEBI:18420"/>
    </cofactor>
    <cofactor evidence="6">
        <name>Mn(2+)</name>
        <dbReference type="ChEBI" id="CHEBI:29035"/>
    </cofactor>
</comment>
<dbReference type="SUPFAM" id="SSF52518">
    <property type="entry name" value="Thiamin diphosphate-binding fold (THDP-binding)"/>
    <property type="match status" value="2"/>
</dbReference>
<dbReference type="GO" id="GO:0009234">
    <property type="term" value="P:menaquinone biosynthetic process"/>
    <property type="evidence" value="ECO:0007669"/>
    <property type="project" value="UniProtKB-UniRule"/>
</dbReference>
<dbReference type="InterPro" id="IPR004433">
    <property type="entry name" value="MenaQ_synth_MenD"/>
</dbReference>
<keyword evidence="4 6" id="KW-0786">Thiamine pyrophosphate</keyword>
<dbReference type="NCBIfam" id="TIGR00173">
    <property type="entry name" value="menD"/>
    <property type="match status" value="1"/>
</dbReference>
<keyword evidence="3 6" id="KW-0460">Magnesium</keyword>
<dbReference type="AlphaFoldDB" id="A0A917DLP8"/>
<protein>
    <recommendedName>
        <fullName evidence="6">2-succinyl-5-enolpyruvyl-6-hydroxy-3-cyclohexene-1-carboxylate synthase</fullName>
        <shortName evidence="6">SEPHCHC synthase</shortName>
        <ecNumber evidence="6">2.2.1.9</ecNumber>
    </recommendedName>
    <alternativeName>
        <fullName evidence="6">Menaquinone biosynthesis protein MenD</fullName>
    </alternativeName>
</protein>
<reference evidence="9" key="2">
    <citation type="submission" date="2020-09" db="EMBL/GenBank/DDBJ databases">
        <authorList>
            <person name="Sun Q."/>
            <person name="Zhou Y."/>
        </authorList>
    </citation>
    <scope>NUCLEOTIDE SEQUENCE</scope>
    <source>
        <strain evidence="9">CGMCC 1.15958</strain>
    </source>
</reference>
<dbReference type="Pfam" id="PF16582">
    <property type="entry name" value="TPP_enzyme_M_2"/>
    <property type="match status" value="1"/>
</dbReference>
<dbReference type="PANTHER" id="PTHR42916:SF1">
    <property type="entry name" value="PROTEIN PHYLLO, CHLOROPLASTIC"/>
    <property type="match status" value="1"/>
</dbReference>
<dbReference type="GO" id="GO:0030976">
    <property type="term" value="F:thiamine pyrophosphate binding"/>
    <property type="evidence" value="ECO:0007669"/>
    <property type="project" value="UniProtKB-UniRule"/>
</dbReference>
<dbReference type="PANTHER" id="PTHR42916">
    <property type="entry name" value="2-SUCCINYL-5-ENOLPYRUVYL-6-HYDROXY-3-CYCLOHEXENE-1-CARBOXYLATE SYNTHASE"/>
    <property type="match status" value="1"/>
</dbReference>
<comment type="similarity">
    <text evidence="6">Belongs to the TPP enzyme family. MenD subfamily.</text>
</comment>
<keyword evidence="6" id="KW-0474">Menaquinone biosynthesis</keyword>
<dbReference type="InterPro" id="IPR029061">
    <property type="entry name" value="THDP-binding"/>
</dbReference>
<dbReference type="GO" id="GO:0000287">
    <property type="term" value="F:magnesium ion binding"/>
    <property type="evidence" value="ECO:0007669"/>
    <property type="project" value="UniProtKB-UniRule"/>
</dbReference>
<dbReference type="CDD" id="cd02009">
    <property type="entry name" value="TPP_SHCHC_synthase"/>
    <property type="match status" value="1"/>
</dbReference>
<keyword evidence="1 6" id="KW-0808">Transferase</keyword>
<comment type="caution">
    <text evidence="9">The sequence shown here is derived from an EMBL/GenBank/DDBJ whole genome shotgun (WGS) entry which is preliminary data.</text>
</comment>